<feature type="region of interest" description="Disordered" evidence="1">
    <location>
        <begin position="260"/>
        <end position="296"/>
    </location>
</feature>
<protein>
    <recommendedName>
        <fullName evidence="2">DUF7041 domain-containing protein</fullName>
    </recommendedName>
</protein>
<sequence length="296" mass="33183">NDTYTGDPPLVDKEQEQKFREKVFSHAVDTPEYAPTNLRLSVKRPGGYHRLHQTVPGWRAHESGVSPIEDLESDLMDIVVETPLPAFRSPDKPGTRTKVDVGSFDETFPEVWFRKLEVQLDAAGLTRSSARFSELLRFLDTRHTLAISSVLDGSEDDKYERAKKILLTLFLPDKPSRISNILCEKLGDGETLADLRARIGPRSADLTIDDFRKFILFREVSPNIATHLATSFDTLSLEDFQIAGDKLLAEERRRLAANNTIGAVGATKPAGRRNRREKNSSAKKQDGNAQERPRSG</sequence>
<keyword evidence="4" id="KW-1185">Reference proteome</keyword>
<gene>
    <name evidence="3" type="ORF">PACLA_8A002643</name>
</gene>
<evidence type="ECO:0000259" key="2">
    <source>
        <dbReference type="Pfam" id="PF23055"/>
    </source>
</evidence>
<feature type="compositionally biased region" description="Basic and acidic residues" evidence="1">
    <location>
        <begin position="277"/>
        <end position="296"/>
    </location>
</feature>
<evidence type="ECO:0000256" key="1">
    <source>
        <dbReference type="SAM" id="MobiDB-lite"/>
    </source>
</evidence>
<evidence type="ECO:0000313" key="4">
    <source>
        <dbReference type="Proteomes" id="UP001152795"/>
    </source>
</evidence>
<feature type="non-terminal residue" evidence="3">
    <location>
        <position position="1"/>
    </location>
</feature>
<proteinExistence type="predicted"/>
<feature type="non-terminal residue" evidence="3">
    <location>
        <position position="296"/>
    </location>
</feature>
<comment type="caution">
    <text evidence="3">The sequence shown here is derived from an EMBL/GenBank/DDBJ whole genome shotgun (WGS) entry which is preliminary data.</text>
</comment>
<evidence type="ECO:0000313" key="3">
    <source>
        <dbReference type="EMBL" id="CAB4045488.1"/>
    </source>
</evidence>
<dbReference type="EMBL" id="CACRXK020039766">
    <property type="protein sequence ID" value="CAB4045488.1"/>
    <property type="molecule type" value="Genomic_DNA"/>
</dbReference>
<dbReference type="OrthoDB" id="6260718at2759"/>
<dbReference type="Pfam" id="PF23055">
    <property type="entry name" value="DUF7041"/>
    <property type="match status" value="1"/>
</dbReference>
<name>A0A7D9MBY8_PARCT</name>
<feature type="domain" description="DUF7041" evidence="2">
    <location>
        <begin position="104"/>
        <end position="181"/>
    </location>
</feature>
<dbReference type="Proteomes" id="UP001152795">
    <property type="component" value="Unassembled WGS sequence"/>
</dbReference>
<dbReference type="InterPro" id="IPR055469">
    <property type="entry name" value="DUF7041"/>
</dbReference>
<reference evidence="3" key="1">
    <citation type="submission" date="2020-04" db="EMBL/GenBank/DDBJ databases">
        <authorList>
            <person name="Alioto T."/>
            <person name="Alioto T."/>
            <person name="Gomez Garrido J."/>
        </authorList>
    </citation>
    <scope>NUCLEOTIDE SEQUENCE</scope>
    <source>
        <strain evidence="3">A484AB</strain>
    </source>
</reference>
<organism evidence="3 4">
    <name type="scientific">Paramuricea clavata</name>
    <name type="common">Red gorgonian</name>
    <name type="synonym">Violescent sea-whip</name>
    <dbReference type="NCBI Taxonomy" id="317549"/>
    <lineage>
        <taxon>Eukaryota</taxon>
        <taxon>Metazoa</taxon>
        <taxon>Cnidaria</taxon>
        <taxon>Anthozoa</taxon>
        <taxon>Octocorallia</taxon>
        <taxon>Malacalcyonacea</taxon>
        <taxon>Plexauridae</taxon>
        <taxon>Paramuricea</taxon>
    </lineage>
</organism>
<dbReference type="AlphaFoldDB" id="A0A7D9MBY8"/>
<accession>A0A7D9MBY8</accession>